<gene>
    <name evidence="1" type="primary">KIFAP3_2</name>
    <name evidence="1" type="ORF">HK099_008613</name>
</gene>
<comment type="caution">
    <text evidence="1">The sequence shown here is derived from an EMBL/GenBank/DDBJ whole genome shotgun (WGS) entry which is preliminary data.</text>
</comment>
<dbReference type="AlphaFoldDB" id="A0AAD5XVR9"/>
<evidence type="ECO:0000313" key="2">
    <source>
        <dbReference type="Proteomes" id="UP001211065"/>
    </source>
</evidence>
<dbReference type="SMART" id="SM01297">
    <property type="entry name" value="KAP"/>
    <property type="match status" value="1"/>
</dbReference>
<sequence length="268" mass="31147">LIVNYTIQATIIGDNGLPVGGDKKIMQKTIRVKTLNSNTNISGLAQEVVDKCKLIHPNKVKDVEQQLYYLQQRQIEEFGQEQLINLNSRNAIEDSIQSKEFENEAPSIENIEQYIEGLYEEMPDKINSTRNILQLARVPENMEILIENEALMSALSRVLREDGKKSMELVTNIIYIFFCFSNFSHFHQNITQNKIGDMCLRIADQEIQRYNIWVRDLDKLEAKCKQNPGNAPYIKELENEHKKFQAMLKKQDQLLFGKKKNKKKIINN</sequence>
<organism evidence="1 2">
    <name type="scientific">Clydaea vesicula</name>
    <dbReference type="NCBI Taxonomy" id="447962"/>
    <lineage>
        <taxon>Eukaryota</taxon>
        <taxon>Fungi</taxon>
        <taxon>Fungi incertae sedis</taxon>
        <taxon>Chytridiomycota</taxon>
        <taxon>Chytridiomycota incertae sedis</taxon>
        <taxon>Chytridiomycetes</taxon>
        <taxon>Lobulomycetales</taxon>
        <taxon>Lobulomycetaceae</taxon>
        <taxon>Clydaea</taxon>
    </lineage>
</organism>
<feature type="non-terminal residue" evidence="1">
    <location>
        <position position="268"/>
    </location>
</feature>
<dbReference type="GO" id="GO:0007018">
    <property type="term" value="P:microtubule-based movement"/>
    <property type="evidence" value="ECO:0007669"/>
    <property type="project" value="TreeGrafter"/>
</dbReference>
<dbReference type="InterPro" id="IPR008658">
    <property type="entry name" value="KAP3"/>
</dbReference>
<dbReference type="GO" id="GO:0005930">
    <property type="term" value="C:axoneme"/>
    <property type="evidence" value="ECO:0007669"/>
    <property type="project" value="TreeGrafter"/>
</dbReference>
<dbReference type="Proteomes" id="UP001211065">
    <property type="component" value="Unassembled WGS sequence"/>
</dbReference>
<name>A0AAD5XVR9_9FUNG</name>
<dbReference type="Pfam" id="PF05804">
    <property type="entry name" value="KAP"/>
    <property type="match status" value="1"/>
</dbReference>
<protein>
    <submittedName>
        <fullName evidence="1">Kinesin-associated protein 3</fullName>
    </submittedName>
</protein>
<dbReference type="PANTHER" id="PTHR15605">
    <property type="entry name" value="KINESIN-ASSOCIATED PROTEINS"/>
    <property type="match status" value="1"/>
</dbReference>
<accession>A0AAD5XVR9</accession>
<dbReference type="GO" id="GO:0035869">
    <property type="term" value="C:ciliary transition zone"/>
    <property type="evidence" value="ECO:0007669"/>
    <property type="project" value="TreeGrafter"/>
</dbReference>
<keyword evidence="2" id="KW-1185">Reference proteome</keyword>
<proteinExistence type="predicted"/>
<dbReference type="EMBL" id="JADGJW010000968">
    <property type="protein sequence ID" value="KAJ3208941.1"/>
    <property type="molecule type" value="Genomic_DNA"/>
</dbReference>
<reference evidence="1" key="1">
    <citation type="submission" date="2020-05" db="EMBL/GenBank/DDBJ databases">
        <title>Phylogenomic resolution of chytrid fungi.</title>
        <authorList>
            <person name="Stajich J.E."/>
            <person name="Amses K."/>
            <person name="Simmons R."/>
            <person name="Seto K."/>
            <person name="Myers J."/>
            <person name="Bonds A."/>
            <person name="Quandt C.A."/>
            <person name="Barry K."/>
            <person name="Liu P."/>
            <person name="Grigoriev I."/>
            <person name="Longcore J.E."/>
            <person name="James T.Y."/>
        </authorList>
    </citation>
    <scope>NUCLEOTIDE SEQUENCE</scope>
    <source>
        <strain evidence="1">JEL0476</strain>
    </source>
</reference>
<dbReference type="GO" id="GO:0016939">
    <property type="term" value="C:kinesin II complex"/>
    <property type="evidence" value="ECO:0007669"/>
    <property type="project" value="TreeGrafter"/>
</dbReference>
<evidence type="ECO:0000313" key="1">
    <source>
        <dbReference type="EMBL" id="KAJ3208941.1"/>
    </source>
</evidence>
<dbReference type="PANTHER" id="PTHR15605:SF2">
    <property type="entry name" value="KINESIN-ASSOCIATED PROTEIN 3"/>
    <property type="match status" value="1"/>
</dbReference>
<dbReference type="GO" id="GO:0044782">
    <property type="term" value="P:cilium organization"/>
    <property type="evidence" value="ECO:0007669"/>
    <property type="project" value="TreeGrafter"/>
</dbReference>
<dbReference type="GO" id="GO:0019894">
    <property type="term" value="F:kinesin binding"/>
    <property type="evidence" value="ECO:0007669"/>
    <property type="project" value="InterPro"/>
</dbReference>